<dbReference type="HOGENOM" id="CLU_1178401_0_0_5"/>
<accession>B2IG80</accession>
<gene>
    <name evidence="2" type="ordered locus">Bind_3599</name>
</gene>
<dbReference type="SUPFAM" id="SSF46894">
    <property type="entry name" value="C-terminal effector domain of the bipartite response regulators"/>
    <property type="match status" value="1"/>
</dbReference>
<evidence type="ECO:0000313" key="2">
    <source>
        <dbReference type="EMBL" id="ACB97154.1"/>
    </source>
</evidence>
<dbReference type="CDD" id="cd06170">
    <property type="entry name" value="LuxR_C_like"/>
    <property type="match status" value="1"/>
</dbReference>
<dbReference type="STRING" id="395963.Bind_3599"/>
<dbReference type="RefSeq" id="WP_012386502.1">
    <property type="nucleotide sequence ID" value="NC_010581.1"/>
</dbReference>
<reference evidence="3" key="1">
    <citation type="submission" date="2008-03" db="EMBL/GenBank/DDBJ databases">
        <title>Complete sequence of chromosome of Beijerinckia indica subsp. indica ATCC 9039.</title>
        <authorList>
            <consortium name="US DOE Joint Genome Institute"/>
            <person name="Copeland A."/>
            <person name="Lucas S."/>
            <person name="Lapidus A."/>
            <person name="Glavina del Rio T."/>
            <person name="Dalin E."/>
            <person name="Tice H."/>
            <person name="Bruce D."/>
            <person name="Goodwin L."/>
            <person name="Pitluck S."/>
            <person name="LaButti K."/>
            <person name="Schmutz J."/>
            <person name="Larimer F."/>
            <person name="Land M."/>
            <person name="Hauser L."/>
            <person name="Kyrpides N."/>
            <person name="Mikhailova N."/>
            <person name="Dunfield P.F."/>
            <person name="Dedysh S.N."/>
            <person name="Liesack W."/>
            <person name="Saw J.H."/>
            <person name="Alam M."/>
            <person name="Chen Y."/>
            <person name="Murrell J.C."/>
            <person name="Richardson P."/>
        </authorList>
    </citation>
    <scope>NUCLEOTIDE SEQUENCE [LARGE SCALE GENOMIC DNA]</scope>
    <source>
        <strain evidence="3">ATCC 9039 / DSM 1715 / NCIMB 8712</strain>
    </source>
</reference>
<dbReference type="eggNOG" id="COG2197">
    <property type="taxonomic scope" value="Bacteria"/>
</dbReference>
<dbReference type="InterPro" id="IPR000792">
    <property type="entry name" value="Tscrpt_reg_LuxR_C"/>
</dbReference>
<dbReference type="GO" id="GO:0006355">
    <property type="term" value="P:regulation of DNA-templated transcription"/>
    <property type="evidence" value="ECO:0007669"/>
    <property type="project" value="InterPro"/>
</dbReference>
<dbReference type="GO" id="GO:0003677">
    <property type="term" value="F:DNA binding"/>
    <property type="evidence" value="ECO:0007669"/>
    <property type="project" value="InterPro"/>
</dbReference>
<proteinExistence type="predicted"/>
<dbReference type="Pfam" id="PF00196">
    <property type="entry name" value="GerE"/>
    <property type="match status" value="1"/>
</dbReference>
<dbReference type="SMART" id="SM00421">
    <property type="entry name" value="HTH_LUXR"/>
    <property type="match status" value="1"/>
</dbReference>
<feature type="domain" description="HTH luxR-type" evidence="1">
    <location>
        <begin position="160"/>
        <end position="225"/>
    </location>
</feature>
<dbReference type="PROSITE" id="PS00622">
    <property type="entry name" value="HTH_LUXR_1"/>
    <property type="match status" value="1"/>
</dbReference>
<organism evidence="2 3">
    <name type="scientific">Beijerinckia indica subsp. indica (strain ATCC 9039 / DSM 1715 / NCIMB 8712)</name>
    <dbReference type="NCBI Taxonomy" id="395963"/>
    <lineage>
        <taxon>Bacteria</taxon>
        <taxon>Pseudomonadati</taxon>
        <taxon>Pseudomonadota</taxon>
        <taxon>Alphaproteobacteria</taxon>
        <taxon>Hyphomicrobiales</taxon>
        <taxon>Beijerinckiaceae</taxon>
        <taxon>Beijerinckia</taxon>
    </lineage>
</organism>
<dbReference type="Gene3D" id="3.40.50.2300">
    <property type="match status" value="1"/>
</dbReference>
<dbReference type="InterPro" id="IPR016032">
    <property type="entry name" value="Sig_transdc_resp-reg_C-effctor"/>
</dbReference>
<sequence>MNPASVTLQSIEKPGLPLVSKPLPKGKIFIVHSVPLMRLAIETILSKAMPLAGHAIFSMSHAENDSLGQATSGDIVICDITTWTVLEKEADSAHQPHLHNRGIAVAIVASPDQTGTRLLETRGVSGVIHPDAEPQAFIDMAGDLLAGRRSISKSLNAAPHAAGLGRLSNRQFEILELMTRGLLNKQIAWELGLTEGTVKSHVSAILEKLGCDRRTQAITAFMQSLGVGRSSTIAA</sequence>
<keyword evidence="3" id="KW-1185">Reference proteome</keyword>
<evidence type="ECO:0000259" key="1">
    <source>
        <dbReference type="PROSITE" id="PS50043"/>
    </source>
</evidence>
<protein>
    <submittedName>
        <fullName evidence="2">Transcriptional regulator, LuxR family</fullName>
    </submittedName>
</protein>
<dbReference type="AlphaFoldDB" id="B2IG80"/>
<dbReference type="PANTHER" id="PTHR45566">
    <property type="entry name" value="HTH-TYPE TRANSCRIPTIONAL REGULATOR YHJB-RELATED"/>
    <property type="match status" value="1"/>
</dbReference>
<dbReference type="EMBL" id="CP001016">
    <property type="protein sequence ID" value="ACB97154.1"/>
    <property type="molecule type" value="Genomic_DNA"/>
</dbReference>
<dbReference type="Proteomes" id="UP000001695">
    <property type="component" value="Chromosome"/>
</dbReference>
<dbReference type="PROSITE" id="PS50043">
    <property type="entry name" value="HTH_LUXR_2"/>
    <property type="match status" value="1"/>
</dbReference>
<evidence type="ECO:0000313" key="3">
    <source>
        <dbReference type="Proteomes" id="UP000001695"/>
    </source>
</evidence>
<dbReference type="PANTHER" id="PTHR45566:SF1">
    <property type="entry name" value="HTH-TYPE TRANSCRIPTIONAL REGULATOR YHJB-RELATED"/>
    <property type="match status" value="1"/>
</dbReference>
<dbReference type="PRINTS" id="PR00038">
    <property type="entry name" value="HTHLUXR"/>
</dbReference>
<reference evidence="2 3" key="2">
    <citation type="journal article" date="2010" name="J. Bacteriol.">
        <title>Complete genome sequence of Beijerinckia indica subsp. indica.</title>
        <authorList>
            <person name="Tamas I."/>
            <person name="Dedysh S.N."/>
            <person name="Liesack W."/>
            <person name="Stott M.B."/>
            <person name="Alam M."/>
            <person name="Murrell J.C."/>
            <person name="Dunfield P.F."/>
        </authorList>
    </citation>
    <scope>NUCLEOTIDE SEQUENCE [LARGE SCALE GENOMIC DNA]</scope>
    <source>
        <strain evidence="3">ATCC 9039 / DSM 1715 / NCIMB 8712</strain>
    </source>
</reference>
<dbReference type="InterPro" id="IPR051015">
    <property type="entry name" value="EvgA-like"/>
</dbReference>
<dbReference type="KEGG" id="bid:Bind_3599"/>
<name>B2IG80_BEII9</name>